<dbReference type="HOGENOM" id="CLU_2188184_0_0_1"/>
<feature type="compositionally biased region" description="Basic and acidic residues" evidence="1">
    <location>
        <begin position="81"/>
        <end position="101"/>
    </location>
</feature>
<accession>A0A0E0IU49</accession>
<sequence length="109" mass="12881">MTGTVWGRRRGIVGDERRRGRTTLTARVLEPGAEVDWRRRSDGGLVTVKRRSEEERKIWRGGSARDGGAVAGWRRRAEWREEERGRESRWWRRSEQGRGKWSEQSARVY</sequence>
<dbReference type="AlphaFoldDB" id="A0A0E0IU49"/>
<feature type="region of interest" description="Disordered" evidence="1">
    <location>
        <begin position="81"/>
        <end position="109"/>
    </location>
</feature>
<dbReference type="EnsemblPlants" id="ONIVA10G14940.1">
    <property type="protein sequence ID" value="ONIVA10G14940.1"/>
    <property type="gene ID" value="ONIVA10G14940"/>
</dbReference>
<keyword evidence="3" id="KW-1185">Reference proteome</keyword>
<evidence type="ECO:0000256" key="1">
    <source>
        <dbReference type="SAM" id="MobiDB-lite"/>
    </source>
</evidence>
<dbReference type="Proteomes" id="UP000006591">
    <property type="component" value="Chromosome 10"/>
</dbReference>
<name>A0A0E0IU49_ORYNI</name>
<dbReference type="Gramene" id="ONIVA10G14940.1">
    <property type="protein sequence ID" value="ONIVA10G14940.1"/>
    <property type="gene ID" value="ONIVA10G14940"/>
</dbReference>
<organism evidence="2">
    <name type="scientific">Oryza nivara</name>
    <name type="common">Indian wild rice</name>
    <name type="synonym">Oryza sativa f. spontanea</name>
    <dbReference type="NCBI Taxonomy" id="4536"/>
    <lineage>
        <taxon>Eukaryota</taxon>
        <taxon>Viridiplantae</taxon>
        <taxon>Streptophyta</taxon>
        <taxon>Embryophyta</taxon>
        <taxon>Tracheophyta</taxon>
        <taxon>Spermatophyta</taxon>
        <taxon>Magnoliopsida</taxon>
        <taxon>Liliopsida</taxon>
        <taxon>Poales</taxon>
        <taxon>Poaceae</taxon>
        <taxon>BOP clade</taxon>
        <taxon>Oryzoideae</taxon>
        <taxon>Oryzeae</taxon>
        <taxon>Oryzinae</taxon>
        <taxon>Oryza</taxon>
    </lineage>
</organism>
<reference evidence="2" key="1">
    <citation type="submission" date="2015-04" db="UniProtKB">
        <authorList>
            <consortium name="EnsemblPlants"/>
        </authorList>
    </citation>
    <scope>IDENTIFICATION</scope>
    <source>
        <strain evidence="2">SL10</strain>
    </source>
</reference>
<dbReference type="OMA" id="DMDDEWR"/>
<protein>
    <submittedName>
        <fullName evidence="2">Uncharacterized protein</fullName>
    </submittedName>
</protein>
<evidence type="ECO:0000313" key="3">
    <source>
        <dbReference type="Proteomes" id="UP000006591"/>
    </source>
</evidence>
<evidence type="ECO:0000313" key="2">
    <source>
        <dbReference type="EnsemblPlants" id="ONIVA10G14940.1"/>
    </source>
</evidence>
<proteinExistence type="predicted"/>
<reference evidence="2" key="2">
    <citation type="submission" date="2018-04" db="EMBL/GenBank/DDBJ databases">
        <title>OnivRS2 (Oryza nivara Reference Sequence Version 2).</title>
        <authorList>
            <person name="Zhang J."/>
            <person name="Kudrna D."/>
            <person name="Lee S."/>
            <person name="Talag J."/>
            <person name="Rajasekar S."/>
            <person name="Welchert J."/>
            <person name="Hsing Y.-I."/>
            <person name="Wing R.A."/>
        </authorList>
    </citation>
    <scope>NUCLEOTIDE SEQUENCE [LARGE SCALE GENOMIC DNA]</scope>
</reference>